<name>F8LBC8_9BACT</name>
<gene>
    <name evidence="1" type="ORF">WCH_BS10500</name>
</gene>
<dbReference type="AlphaFoldDB" id="F8LBC8"/>
<proteinExistence type="predicted"/>
<protein>
    <submittedName>
        <fullName evidence="1">Uncharacterized protein</fullName>
    </submittedName>
</protein>
<accession>F8LBC8</accession>
<sequence length="30" mass="3731">MLKEPDLLAVEEYAKIIYHKRKFIKRNDIR</sequence>
<reference evidence="1" key="1">
    <citation type="submission" date="2011-05" db="EMBL/GenBank/DDBJ databases">
        <title>Unity in variety -- the pan-genome of the Chlamydiae.</title>
        <authorList>
            <person name="Collingro A."/>
            <person name="Tischler P."/>
            <person name="Weinmaier T."/>
            <person name="Penz T."/>
            <person name="Heinz E."/>
            <person name="Brunham R.C."/>
            <person name="Read T.D."/>
            <person name="Bavoil P.M."/>
            <person name="Sachse K."/>
            <person name="Kahane S."/>
            <person name="Friedman M.G."/>
            <person name="Rattei T."/>
            <person name="Myers G.S.A."/>
            <person name="Horn M."/>
        </authorList>
    </citation>
    <scope>NUCLEOTIDE SEQUENCE</scope>
    <source>
        <strain evidence="1">2032/99</strain>
    </source>
</reference>
<dbReference type="EMBL" id="FR872638">
    <property type="protein sequence ID" value="CCB90792.1"/>
    <property type="molecule type" value="Genomic_DNA"/>
</dbReference>
<organism evidence="1">
    <name type="scientific">Waddlia chondrophila 2032/99</name>
    <dbReference type="NCBI Taxonomy" id="765953"/>
    <lineage>
        <taxon>Bacteria</taxon>
        <taxon>Pseudomonadati</taxon>
        <taxon>Chlamydiota</taxon>
        <taxon>Chlamydiia</taxon>
        <taxon>Parachlamydiales</taxon>
        <taxon>Waddliaceae</taxon>
        <taxon>Waddlia</taxon>
    </lineage>
</organism>
<evidence type="ECO:0000313" key="1">
    <source>
        <dbReference type="EMBL" id="CCB90792.1"/>
    </source>
</evidence>